<protein>
    <recommendedName>
        <fullName evidence="4">Calmodulin</fullName>
    </recommendedName>
</protein>
<dbReference type="Proteomes" id="UP001642484">
    <property type="component" value="Unassembled WGS sequence"/>
</dbReference>
<evidence type="ECO:0000313" key="3">
    <source>
        <dbReference type="Proteomes" id="UP001642484"/>
    </source>
</evidence>
<reference evidence="2 3" key="1">
    <citation type="submission" date="2024-02" db="EMBL/GenBank/DDBJ databases">
        <authorList>
            <person name="Chen Y."/>
            <person name="Shah S."/>
            <person name="Dougan E. K."/>
            <person name="Thang M."/>
            <person name="Chan C."/>
        </authorList>
    </citation>
    <scope>NUCLEOTIDE SEQUENCE [LARGE SCALE GENOMIC DNA]</scope>
</reference>
<keyword evidence="3" id="KW-1185">Reference proteome</keyword>
<feature type="region of interest" description="Disordered" evidence="1">
    <location>
        <begin position="128"/>
        <end position="174"/>
    </location>
</feature>
<gene>
    <name evidence="2" type="ORF">CCMP2556_LOCUS16234</name>
</gene>
<name>A0ABP0KIF2_9DINO</name>
<evidence type="ECO:0000313" key="2">
    <source>
        <dbReference type="EMBL" id="CAK9026105.1"/>
    </source>
</evidence>
<dbReference type="EMBL" id="CAXAMN010008668">
    <property type="protein sequence ID" value="CAK9026105.1"/>
    <property type="molecule type" value="Genomic_DNA"/>
</dbReference>
<sequence>MDMVQLEEEEVGDVEVEYCRKQGPGRRCLPWCSDDDDDDDDDVWHEAMIGLLVDHERAEVSLNSKVGVQVGDRHAMARRMGDWVKVTEVGEYAGTPEDIVSFRTYAAKRNKDELGLLQPSQKVRELKVRKVKLPVKLPKPPNKGKGGKGRSVSPSPLKPPDPTPDARAASLTRTGKEGVVLEEVDIEPTWRNKTVQGGAFDQQHSDLVEAGEKLLESRNAWALPVEEDHVASFRESIRLMKDALKRSEEAQQAFQSAEAAGEEMPVATLSCAMAFNGAIQVAPEVVGFGAGFTTPQRAGTCYAKCVFLALRTLLAEFGVPKRVRRHLMFNMRLYFLENMVKDLDTTSRSSELTTSDRIVLTVALKQVARRCVRDEDLAKAVTRAHMCLHKIWLAAPPMRWLGLLAREPSDWAPVTMEFQGNSGFGGFRMEFLSALVPPDVRTAFAGPTSSKASNPHVDLTGIASAEAAAGGPSLEALTQALLMCEADRLEEVLKCSRLSKRLICGVVESLVFESRALWTKDFSALKGKDFLRSLHRLGAHYLAALRSSSLGRSASATAVLVMASLLELFEVLLCNMDGPLSSVMKRKGPLFSLQPWEKPDGRPSTFADLTAWLPMLSPAACSLALLLNCLQDTALVFGPPESEESEVSGVGNSILEIVRDLRDAMGKTCQAPKSLMRVDRPYQEWEMDLALAFDNNLQCLEWELVRDLAIFYQMTLASVPSLVSALDGGATAPVDHVLSANEVAKMDFTVNLFNPPTKMTVQIGSPCTLLQRHPNKVYTQASLTHLKLLCPALPYLRFGLAMENEILSTPVLPDFDFSLTQHQAESLLSILNCPGLRIPLLLQFLIPNHISLLHHRRFQRIFFSCLFEPGCYGTNFPTDWKIPVIDQLSVELGWLHQELLRSPHLLLPSLNQLFEAMKDLGHGEFNGPLVQPFLFVVHIALLLQDYMQHAKAVAEENARLCLEEHAKLFRRFTQKFARKVLARWIHQANLAKNYEVLMQCHAHLAMTAWPLTRMEDDDTQSLAVASCTFSLWSEKIGDVANVECPGDQADMVHLVFSALSRHRVLLLKAVEQGDESERNKYFSFILGGALGSERMPSLVWRAAEQTPKVCYRICETQHPITSEDFKPKVVRLPKASRIILRFDPLCQVETGDFVKVYAGDKEISSKLVWRGSRHDVAKSGWPGVDAPGLVINSDSFRISLERVMAFRSDGDTAYGFRVTAEAELSPEAVASMQKAVASVPSEAKPSNFVCASILSEVGGDVQEAVKDYKRHDVRQKWEELESLSEARKQQLGLGSGGCFVASAAEEADSWLTGARVDLGMANISFEARETLQPMPSDCFDDPDYQEVLGDQRPNVLPLSESLYAPPEFTLALEYDRTTVKLAKGGEGVPYAFHPTHNASGILWRGQTWAELKVADLPKHLRTHHEGAGSAVFAALLSTPPADPSLLNKPEPWYCRFAGEWWKGARWYSQPSSPTLGLARTICVCEVQISSIRAVTSFWLEFESMLGHPDFLVAYQLQEYGRSTLREAVWTSLRRQSLFSDDPEEIHELFTVPQALLNQAGRLRPLEFYGKSLVLRSAAGSYLPQRFLRGLLPQVLLPHFFFWQISESSIEGRPRDKQSRWFNYVLHLELSNGGSTARVWREQGEGCQELQDATRSSDPKLFQFGRDISRVEPLSHVLFWTESDTSGQIGLVEMPRLQLRFRFRSGPVLEPGDGVQVPALAFKKKLYCDAFGGQMYLDAFGISSIRRLLPNCPHSLPPHCFLLRSEAGDAKVVAPLGGLRRRRCYQEAFGIDIYLTIFGEAFFTPIAAYDLTLSTGTDLKSPSLLSALWLLCCRLLQRDYEGAAKLLPFVASADGLLRHDERLAFRMALHVRLRLVQAVIRNEGMDADLAGKAFRDAASYISHLAHVSQSCCLSLEEELELWNSLLRMQSDIESANRFIRWRRHLLTARKQGQKMTELEWERMDPGAWVRHVLDHEELDSFNCSISDIDCIGHPALCIGYLCFPFGSFRFVSKSAVCERRRWFQFALSLERSMFFNDRSFQFYVFQWFLRFCCIGRHPALGLKNEPLFQAEASDMLWPKLLEVVQGNSMKEGVFSTIFDMWERGCAPEMRALALRRFRETLRGCILLATCHAHLLYVFLPQEALVF</sequence>
<evidence type="ECO:0000256" key="1">
    <source>
        <dbReference type="SAM" id="MobiDB-lite"/>
    </source>
</evidence>
<proteinExistence type="predicted"/>
<accession>A0ABP0KIF2</accession>
<organism evidence="2 3">
    <name type="scientific">Durusdinium trenchii</name>
    <dbReference type="NCBI Taxonomy" id="1381693"/>
    <lineage>
        <taxon>Eukaryota</taxon>
        <taxon>Sar</taxon>
        <taxon>Alveolata</taxon>
        <taxon>Dinophyceae</taxon>
        <taxon>Suessiales</taxon>
        <taxon>Symbiodiniaceae</taxon>
        <taxon>Durusdinium</taxon>
    </lineage>
</organism>
<comment type="caution">
    <text evidence="2">The sequence shown here is derived from an EMBL/GenBank/DDBJ whole genome shotgun (WGS) entry which is preliminary data.</text>
</comment>
<evidence type="ECO:0008006" key="4">
    <source>
        <dbReference type="Google" id="ProtNLM"/>
    </source>
</evidence>